<dbReference type="RefSeq" id="WP_216063215.1">
    <property type="nucleotide sequence ID" value="NZ_JAHKPP010000009.1"/>
</dbReference>
<dbReference type="GO" id="GO:0008168">
    <property type="term" value="F:methyltransferase activity"/>
    <property type="evidence" value="ECO:0007669"/>
    <property type="project" value="UniProtKB-KW"/>
</dbReference>
<dbReference type="CDD" id="cd02440">
    <property type="entry name" value="AdoMet_MTases"/>
    <property type="match status" value="1"/>
</dbReference>
<dbReference type="InterPro" id="IPR019410">
    <property type="entry name" value="Methyltransf_16"/>
</dbReference>
<gene>
    <name evidence="1" type="ORF">Q4521_07930</name>
</gene>
<dbReference type="Pfam" id="PF10294">
    <property type="entry name" value="Methyltransf_16"/>
    <property type="match status" value="1"/>
</dbReference>
<dbReference type="PANTHER" id="PTHR14614:SF132">
    <property type="entry name" value="PROTEIN-LYSINE METHYLTRANSFERASE C42C1.13"/>
    <property type="match status" value="1"/>
</dbReference>
<sequence length="217" mass="24726">MSNYRVRYQTIEFGDTDIHVRSLRDNQEFSDDFGIAEKLGISSSTWSLFGILWDSGLVLAHHMHTAPTEGKRILELGCGIGLASLVLNRRNQDITATDYHPEAHAFLNKNTALNSDAEIPFLRTGWADEKSELGLFDIIIGSDILYDNYHAELVSEFIEQHAKPHCQVIIVDPGRKQTGRFSKEMVKRGYTFESHKPENCEYINGDYKGKIWSFTRV</sequence>
<dbReference type="EMBL" id="JAUOPB010000005">
    <property type="protein sequence ID" value="MDO6422400.1"/>
    <property type="molecule type" value="Genomic_DNA"/>
</dbReference>
<dbReference type="GO" id="GO:0032259">
    <property type="term" value="P:methylation"/>
    <property type="evidence" value="ECO:0007669"/>
    <property type="project" value="UniProtKB-KW"/>
</dbReference>
<name>A0AAW7X3J8_9GAMM</name>
<proteinExistence type="predicted"/>
<keyword evidence="1" id="KW-0489">Methyltransferase</keyword>
<evidence type="ECO:0000313" key="2">
    <source>
        <dbReference type="Proteomes" id="UP001169760"/>
    </source>
</evidence>
<reference evidence="1" key="1">
    <citation type="submission" date="2023-07" db="EMBL/GenBank/DDBJ databases">
        <title>Genome content predicts the carbon catabolic preferences of heterotrophic bacteria.</title>
        <authorList>
            <person name="Gralka M."/>
        </authorList>
    </citation>
    <scope>NUCLEOTIDE SEQUENCE</scope>
    <source>
        <strain evidence="1">I3M17_2</strain>
    </source>
</reference>
<accession>A0AAW7X3J8</accession>
<evidence type="ECO:0000313" key="1">
    <source>
        <dbReference type="EMBL" id="MDO6422400.1"/>
    </source>
</evidence>
<keyword evidence="1" id="KW-0808">Transferase</keyword>
<dbReference type="Proteomes" id="UP001169760">
    <property type="component" value="Unassembled WGS sequence"/>
</dbReference>
<organism evidence="1 2">
    <name type="scientific">Saccharophagus degradans</name>
    <dbReference type="NCBI Taxonomy" id="86304"/>
    <lineage>
        <taxon>Bacteria</taxon>
        <taxon>Pseudomonadati</taxon>
        <taxon>Pseudomonadota</taxon>
        <taxon>Gammaproteobacteria</taxon>
        <taxon>Cellvibrionales</taxon>
        <taxon>Cellvibrionaceae</taxon>
        <taxon>Saccharophagus</taxon>
    </lineage>
</organism>
<comment type="caution">
    <text evidence="1">The sequence shown here is derived from an EMBL/GenBank/DDBJ whole genome shotgun (WGS) entry which is preliminary data.</text>
</comment>
<dbReference type="AlphaFoldDB" id="A0AAW7X3J8"/>
<dbReference type="PANTHER" id="PTHR14614">
    <property type="entry name" value="HEPATOCELLULAR CARCINOMA-ASSOCIATED ANTIGEN"/>
    <property type="match status" value="1"/>
</dbReference>
<protein>
    <submittedName>
        <fullName evidence="1">Methyltransferase</fullName>
    </submittedName>
</protein>